<gene>
    <name evidence="1" type="ORF">METZ01_LOCUS481277</name>
</gene>
<dbReference type="EMBL" id="UINC01206684">
    <property type="protein sequence ID" value="SVE28423.1"/>
    <property type="molecule type" value="Genomic_DNA"/>
</dbReference>
<evidence type="ECO:0000313" key="1">
    <source>
        <dbReference type="EMBL" id="SVE28423.1"/>
    </source>
</evidence>
<feature type="non-terminal residue" evidence="1">
    <location>
        <position position="1"/>
    </location>
</feature>
<dbReference type="AlphaFoldDB" id="A0A383C8N8"/>
<evidence type="ECO:0008006" key="2">
    <source>
        <dbReference type="Google" id="ProtNLM"/>
    </source>
</evidence>
<proteinExistence type="predicted"/>
<accession>A0A383C8N8</accession>
<organism evidence="1">
    <name type="scientific">marine metagenome</name>
    <dbReference type="NCBI Taxonomy" id="408172"/>
    <lineage>
        <taxon>unclassified sequences</taxon>
        <taxon>metagenomes</taxon>
        <taxon>ecological metagenomes</taxon>
    </lineage>
</organism>
<feature type="non-terminal residue" evidence="1">
    <location>
        <position position="242"/>
    </location>
</feature>
<name>A0A383C8N8_9ZZZZ</name>
<sequence>KNIEPAEGDFRMETLSDVNGNLNMEERNLPIQKLISGYEDWIKEQSKISLGLDEEQQKVATKHIDQAEKYLDRIKEGFKLINSDVDVEDAFRLTNFAMLIQFNRIKNLSGKEPDEELKILDDSVSEALKDNSHLDLPGVWRPFQLAFLLATIPEMVYPETYKEAREEIDLIWFPTGGGKTEAYFAVLALTIIYRRLMNPEDAGVTSIMRYTLRLLTSDQFRRSSALICALDFIRKEKILNRH</sequence>
<reference evidence="1" key="1">
    <citation type="submission" date="2018-05" db="EMBL/GenBank/DDBJ databases">
        <authorList>
            <person name="Lanie J.A."/>
            <person name="Ng W.-L."/>
            <person name="Kazmierczak K.M."/>
            <person name="Andrzejewski T.M."/>
            <person name="Davidsen T.M."/>
            <person name="Wayne K.J."/>
            <person name="Tettelin H."/>
            <person name="Glass J.I."/>
            <person name="Rusch D."/>
            <person name="Podicherti R."/>
            <person name="Tsui H.-C.T."/>
            <person name="Winkler M.E."/>
        </authorList>
    </citation>
    <scope>NUCLEOTIDE SEQUENCE</scope>
</reference>
<protein>
    <recommendedName>
        <fullName evidence="2">DNA helicase</fullName>
    </recommendedName>
</protein>